<dbReference type="Gene3D" id="3.60.10.10">
    <property type="entry name" value="Endonuclease/exonuclease/phosphatase"/>
    <property type="match status" value="1"/>
</dbReference>
<evidence type="ECO:0000313" key="6">
    <source>
        <dbReference type="Proteomes" id="UP001054252"/>
    </source>
</evidence>
<proteinExistence type="predicted"/>
<evidence type="ECO:0000259" key="3">
    <source>
        <dbReference type="PROSITE" id="PS50102"/>
    </source>
</evidence>
<evidence type="ECO:0000256" key="1">
    <source>
        <dbReference type="PROSITE-ProRule" id="PRU00176"/>
    </source>
</evidence>
<dbReference type="SUPFAM" id="SSF56672">
    <property type="entry name" value="DNA/RNA polymerases"/>
    <property type="match status" value="1"/>
</dbReference>
<reference evidence="5 6" key="1">
    <citation type="journal article" date="2021" name="Commun. Biol.">
        <title>The genome of Shorea leprosula (Dipterocarpaceae) highlights the ecological relevance of drought in aseasonal tropical rainforests.</title>
        <authorList>
            <person name="Ng K.K.S."/>
            <person name="Kobayashi M.J."/>
            <person name="Fawcett J.A."/>
            <person name="Hatakeyama M."/>
            <person name="Paape T."/>
            <person name="Ng C.H."/>
            <person name="Ang C.C."/>
            <person name="Tnah L.H."/>
            <person name="Lee C.T."/>
            <person name="Nishiyama T."/>
            <person name="Sese J."/>
            <person name="O'Brien M.J."/>
            <person name="Copetti D."/>
            <person name="Mohd Noor M.I."/>
            <person name="Ong R.C."/>
            <person name="Putra M."/>
            <person name="Sireger I.Z."/>
            <person name="Indrioko S."/>
            <person name="Kosugi Y."/>
            <person name="Izuno A."/>
            <person name="Isagi Y."/>
            <person name="Lee S.L."/>
            <person name="Shimizu K.K."/>
        </authorList>
    </citation>
    <scope>NUCLEOTIDE SEQUENCE [LARGE SCALE GENOMIC DNA]</scope>
    <source>
        <strain evidence="5">214</strain>
    </source>
</reference>
<dbReference type="CDD" id="cd01650">
    <property type="entry name" value="RT_nLTR_like"/>
    <property type="match status" value="1"/>
</dbReference>
<feature type="region of interest" description="Disordered" evidence="2">
    <location>
        <begin position="481"/>
        <end position="540"/>
    </location>
</feature>
<comment type="caution">
    <text evidence="5">The sequence shown here is derived from an EMBL/GenBank/DDBJ whole genome shotgun (WGS) entry which is preliminary data.</text>
</comment>
<dbReference type="Pfam" id="PF13966">
    <property type="entry name" value="zf-RVT"/>
    <property type="match status" value="1"/>
</dbReference>
<dbReference type="PROSITE" id="PS50102">
    <property type="entry name" value="RRM"/>
    <property type="match status" value="1"/>
</dbReference>
<feature type="compositionally biased region" description="Polar residues" evidence="2">
    <location>
        <begin position="422"/>
        <end position="450"/>
    </location>
</feature>
<sequence length="1611" mass="186241">MRQWGKMDTKQVGQSRRQQRYVEWGYDRGLYKQASAFFFTNFPDDWSYSEMWRTFGKFGRVYAIYSPQRRNRNGKRFGFVRFLDVQKLQAMENQLDQIHIGSHKIWVNLAKYPVEENEPKVKEEDYEWLRGCYVGTARSIEIIPNLQEKLYMEGYFSCRLRPMGGKLVLMDCEEKEELRDLVQGAADWLGQWFIDIQPWTPTAVAKERFVWMRCQGAPLHAWGPEFFEKMAVTWGKFICLDDNTSKKLRFDVARFLISTQIMNAISVMRRIKVNGDMYDLKFSEEELVNSLFSTKHDFKPNFSTDSEYKESWTDCNDLELNHEENDWGVDLEQLASDGEEEGENRDFSQIDKRSTANPRNEVEFEFEEEGGDVKGRKLVDSFPSSRLGEEQSVEVVADSFDRSTEASDLGGRVEAGLFENIPQNELSSDPIESSAGNNLGLQQKPSSEATCQARDNEQQVGGQIWANQLNDTTKIMENESRIEQESVPQREQQQQRQVKKGESLGNNREFWADLQSEEESEKGWMVASNKDRKKRKKKRAKSCKAVYQKASLQRILMQREKNRSAVKEKKAWREDIPKFQPGMNNEVAGGSVGDSEGENFIGIEGVWGPEGVVVFILNVYSPCQLSGKRVLWAELKILVLDRQGYWCIAGDFNAVRNEEEKKGSRGVTIEMREFNNFIQETELVDIPLVGRKFTWYQSNGNSMSRIDRFLLSEGWLTKWSEARQWGLSRTVSDHCPILLKHKHIDWGPKPFKFFNAWFQQEGCMELIKEVWGSANIQGWAGFQLKEKLKLTKEALKRWSKTLLPVIDAKINKATTEIAQIDKKGEEVQLSEEEIIRRREDFLLLWESMKSKERTQIMCASRMKEEIASFFEDIFKEEQWDRPKLEGVSFKQISQLENDHLVGAFSEEEIDAAVRDCDSSKAPGPDGFNFGFVKNVWELIRVDVIRFLHEFHKNGKLVRGLNTSFIVLVPKVDNPQKIEEYRPISLIGVMYKILAKLLANRLKVVLDGIVGEQQMAFIRGRQLMDGVVVANEVIDDVKKKRKETFLFKIDFEKAFDKVSWEFLDYMMQRMGFCVIWRNWIMECLRTNLVSILVNGSPTRQFTVTRGLRQGDPLSPFLFLIIAEGLNGLVSAASQKGLLDGAEVGSRGFKVSHLQYADDTILFAKAKEENVWAMKGVLRAFELVSGLKINFNKSHLIGIHVQEGWLNKMSWVLCCKVGVFPFKYLGIPIGGSSRRKAFWKPLVELFSKKLSTWKGRYLSFGGRITLINSVLSSLPVFWMSVYLIPKGTILSLDKIRRGFLWGGAAGEKKINLVKWEQVCKGRKQGGLGVKDLRKFNIALLGKWWGRIVMADKGLWKKVIAEKYGRVGEPSFNWLRENMNFGSSWWRDLSRLNDIDKEKKGWLVDGLELKLGEGVDISFWWDKWSGDGCLANKYPRLYLLSTGKDYKISQMGGWHNDIWKWSLHWRRSLFSWEEHQELELLKEINEKTIARGRPDQRIWTHSKDGSYTTKSAYQILAAEHRNSQQGLALQKVWNPLILSKISAFSWQLLQGKIPTKDNLMKRGVIQAPGECRCELCGAREENSSHLFVQCKVARDLWSACYKWWGIKTVTDRDC</sequence>
<dbReference type="Proteomes" id="UP001054252">
    <property type="component" value="Unassembled WGS sequence"/>
</dbReference>
<feature type="region of interest" description="Disordered" evidence="2">
    <location>
        <begin position="337"/>
        <end position="369"/>
    </location>
</feature>
<dbReference type="InterPro" id="IPR012677">
    <property type="entry name" value="Nucleotide-bd_a/b_plait_sf"/>
</dbReference>
<feature type="compositionally biased region" description="Basic residues" evidence="2">
    <location>
        <begin position="531"/>
        <end position="540"/>
    </location>
</feature>
<dbReference type="Gene3D" id="3.30.70.330">
    <property type="match status" value="1"/>
</dbReference>
<keyword evidence="6" id="KW-1185">Reference proteome</keyword>
<accession>A0AAV5L4J2</accession>
<dbReference type="InterPro" id="IPR035979">
    <property type="entry name" value="RBD_domain_sf"/>
</dbReference>
<dbReference type="Pfam" id="PF03372">
    <property type="entry name" value="Exo_endo_phos"/>
    <property type="match status" value="1"/>
</dbReference>
<dbReference type="InterPro" id="IPR026960">
    <property type="entry name" value="RVT-Znf"/>
</dbReference>
<dbReference type="InterPro" id="IPR043502">
    <property type="entry name" value="DNA/RNA_pol_sf"/>
</dbReference>
<dbReference type="InterPro" id="IPR000477">
    <property type="entry name" value="RT_dom"/>
</dbReference>
<dbReference type="Pfam" id="PF00078">
    <property type="entry name" value="RVT_1"/>
    <property type="match status" value="1"/>
</dbReference>
<name>A0AAV5L4J2_9ROSI</name>
<dbReference type="Pfam" id="PF00076">
    <property type="entry name" value="RRM_1"/>
    <property type="match status" value="1"/>
</dbReference>
<dbReference type="SUPFAM" id="SSF54928">
    <property type="entry name" value="RNA-binding domain, RBD"/>
    <property type="match status" value="1"/>
</dbReference>
<gene>
    <name evidence="5" type="ORF">SLEP1_g40687</name>
</gene>
<evidence type="ECO:0000259" key="4">
    <source>
        <dbReference type="PROSITE" id="PS50878"/>
    </source>
</evidence>
<feature type="domain" description="RRM" evidence="3">
    <location>
        <begin position="35"/>
        <end position="112"/>
    </location>
</feature>
<dbReference type="GO" id="GO:0003723">
    <property type="term" value="F:RNA binding"/>
    <property type="evidence" value="ECO:0007669"/>
    <property type="project" value="UniProtKB-UniRule"/>
</dbReference>
<feature type="region of interest" description="Disordered" evidence="2">
    <location>
        <begin position="422"/>
        <end position="463"/>
    </location>
</feature>
<dbReference type="InterPro" id="IPR036691">
    <property type="entry name" value="Endo/exonu/phosph_ase_sf"/>
</dbReference>
<keyword evidence="1" id="KW-0694">RNA-binding</keyword>
<dbReference type="PROSITE" id="PS50878">
    <property type="entry name" value="RT_POL"/>
    <property type="match status" value="1"/>
</dbReference>
<evidence type="ECO:0000313" key="5">
    <source>
        <dbReference type="EMBL" id="GKV32054.1"/>
    </source>
</evidence>
<dbReference type="CDD" id="cd00590">
    <property type="entry name" value="RRM_SF"/>
    <property type="match status" value="1"/>
</dbReference>
<dbReference type="EMBL" id="BPVZ01000094">
    <property type="protein sequence ID" value="GKV32054.1"/>
    <property type="molecule type" value="Genomic_DNA"/>
</dbReference>
<dbReference type="PANTHER" id="PTHR33116">
    <property type="entry name" value="REVERSE TRANSCRIPTASE ZINC-BINDING DOMAIN-CONTAINING PROTEIN-RELATED-RELATED"/>
    <property type="match status" value="1"/>
</dbReference>
<evidence type="ECO:0000256" key="2">
    <source>
        <dbReference type="SAM" id="MobiDB-lite"/>
    </source>
</evidence>
<dbReference type="SMART" id="SM00360">
    <property type="entry name" value="RRM"/>
    <property type="match status" value="1"/>
</dbReference>
<feature type="compositionally biased region" description="Low complexity" evidence="2">
    <location>
        <begin position="485"/>
        <end position="496"/>
    </location>
</feature>
<dbReference type="InterPro" id="IPR005135">
    <property type="entry name" value="Endo/exonuclease/phosphatase"/>
</dbReference>
<dbReference type="InterPro" id="IPR000504">
    <property type="entry name" value="RRM_dom"/>
</dbReference>
<feature type="domain" description="Reverse transcriptase" evidence="4">
    <location>
        <begin position="949"/>
        <end position="1227"/>
    </location>
</feature>
<protein>
    <submittedName>
        <fullName evidence="5">Uncharacterized protein</fullName>
    </submittedName>
</protein>
<dbReference type="PANTHER" id="PTHR33116:SF78">
    <property type="entry name" value="OS12G0587133 PROTEIN"/>
    <property type="match status" value="1"/>
</dbReference>
<feature type="compositionally biased region" description="Basic and acidic residues" evidence="2">
    <location>
        <begin position="344"/>
        <end position="354"/>
    </location>
</feature>
<dbReference type="GO" id="GO:0003824">
    <property type="term" value="F:catalytic activity"/>
    <property type="evidence" value="ECO:0007669"/>
    <property type="project" value="InterPro"/>
</dbReference>
<dbReference type="SUPFAM" id="SSF56219">
    <property type="entry name" value="DNase I-like"/>
    <property type="match status" value="1"/>
</dbReference>
<organism evidence="5 6">
    <name type="scientific">Rubroshorea leprosula</name>
    <dbReference type="NCBI Taxonomy" id="152421"/>
    <lineage>
        <taxon>Eukaryota</taxon>
        <taxon>Viridiplantae</taxon>
        <taxon>Streptophyta</taxon>
        <taxon>Embryophyta</taxon>
        <taxon>Tracheophyta</taxon>
        <taxon>Spermatophyta</taxon>
        <taxon>Magnoliopsida</taxon>
        <taxon>eudicotyledons</taxon>
        <taxon>Gunneridae</taxon>
        <taxon>Pentapetalae</taxon>
        <taxon>rosids</taxon>
        <taxon>malvids</taxon>
        <taxon>Malvales</taxon>
        <taxon>Dipterocarpaceae</taxon>
        <taxon>Rubroshorea</taxon>
    </lineage>
</organism>